<dbReference type="InterPro" id="IPR000073">
    <property type="entry name" value="AB_hydrolase_1"/>
</dbReference>
<name>A0A1S6HJ39_9GAMM</name>
<accession>A0A1S6HJ39</accession>
<evidence type="ECO:0000256" key="2">
    <source>
        <dbReference type="ARBA" id="ARBA00023239"/>
    </source>
</evidence>
<dbReference type="Gene3D" id="3.40.50.1820">
    <property type="entry name" value="alpha/beta hydrolase"/>
    <property type="match status" value="1"/>
</dbReference>
<keyword evidence="1" id="KW-0474">Menaquinone biosynthesis</keyword>
<reference evidence="5 6" key="1">
    <citation type="submission" date="2016-03" db="EMBL/GenBank/DDBJ databases">
        <title>Complete genome sequence of Shewanella psychrophila WP2, a deep sea bacterium isolated from west Pacific sediment.</title>
        <authorList>
            <person name="Xu G."/>
            <person name="Jian H."/>
        </authorList>
    </citation>
    <scope>NUCLEOTIDE SEQUENCE [LARGE SCALE GENOMIC DNA]</scope>
    <source>
        <strain evidence="5 6">WP2</strain>
    </source>
</reference>
<dbReference type="EC" id="4.2.99.20" evidence="3"/>
<dbReference type="GO" id="GO:0009234">
    <property type="term" value="P:menaquinone biosynthetic process"/>
    <property type="evidence" value="ECO:0007669"/>
    <property type="project" value="UniProtKB-UniRule"/>
</dbReference>
<dbReference type="PANTHER" id="PTHR42916:SF1">
    <property type="entry name" value="PROTEIN PHYLLO, CHLOROPLASTIC"/>
    <property type="match status" value="1"/>
</dbReference>
<dbReference type="PANTHER" id="PTHR42916">
    <property type="entry name" value="2-SUCCINYL-5-ENOLPYRUVYL-6-HYDROXY-3-CYCLOHEXENE-1-CARBOXYLATE SYNTHASE"/>
    <property type="match status" value="1"/>
</dbReference>
<evidence type="ECO:0000313" key="6">
    <source>
        <dbReference type="Proteomes" id="UP000189545"/>
    </source>
</evidence>
<organism evidence="5 6">
    <name type="scientific">Shewanella psychrophila</name>
    <dbReference type="NCBI Taxonomy" id="225848"/>
    <lineage>
        <taxon>Bacteria</taxon>
        <taxon>Pseudomonadati</taxon>
        <taxon>Pseudomonadota</taxon>
        <taxon>Gammaproteobacteria</taxon>
        <taxon>Alteromonadales</taxon>
        <taxon>Shewanellaceae</taxon>
        <taxon>Shewanella</taxon>
    </lineage>
</organism>
<dbReference type="OrthoDB" id="9808398at2"/>
<dbReference type="SUPFAM" id="SSF53474">
    <property type="entry name" value="alpha/beta-Hydrolases"/>
    <property type="match status" value="1"/>
</dbReference>
<dbReference type="NCBIfam" id="TIGR03695">
    <property type="entry name" value="menH_SHCHC"/>
    <property type="match status" value="1"/>
</dbReference>
<sequence>MLALTCHGDKANPALVMIHGFLGSGADWTPLLPELTRYFYCICIDLPGHGNSPALSLDTPGFYRVAAEIHQSISALHINMYHLLGYSLGGRISLHIARQNSEQILSLHMESSHPGLTTASDKEVRLRNDKMWNSRLTSLNLNEFLNAWYQQGVFSELSVVARQALVEKRSKNSAQALQSIYLATSLAVQEDLSQLPNQISAPCHYYVGKDDSKFLALALNWQDQSSLTVHQFDRAGHNIHLAAANKFCQQLILQLTETPQ</sequence>
<dbReference type="KEGG" id="spsw:Sps_00298"/>
<evidence type="ECO:0000256" key="3">
    <source>
        <dbReference type="NCBIfam" id="TIGR03695"/>
    </source>
</evidence>
<dbReference type="STRING" id="225848.Sps_00298"/>
<dbReference type="EMBL" id="CP014782">
    <property type="protein sequence ID" value="AQS35518.1"/>
    <property type="molecule type" value="Genomic_DNA"/>
</dbReference>
<feature type="domain" description="AB hydrolase-1" evidence="4">
    <location>
        <begin position="13"/>
        <end position="240"/>
    </location>
</feature>
<dbReference type="InterPro" id="IPR029058">
    <property type="entry name" value="AB_hydrolase_fold"/>
</dbReference>
<dbReference type="AlphaFoldDB" id="A0A1S6HJ39"/>
<gene>
    <name evidence="5" type="ORF">Sps_00298</name>
</gene>
<evidence type="ECO:0000313" key="5">
    <source>
        <dbReference type="EMBL" id="AQS35518.1"/>
    </source>
</evidence>
<keyword evidence="6" id="KW-1185">Reference proteome</keyword>
<dbReference type="InterPro" id="IPR022485">
    <property type="entry name" value="SHCHC_synthase_MenH"/>
</dbReference>
<dbReference type="Proteomes" id="UP000189545">
    <property type="component" value="Chromosome"/>
</dbReference>
<dbReference type="RefSeq" id="WP_077750866.1">
    <property type="nucleotide sequence ID" value="NZ_CP014782.1"/>
</dbReference>
<proteinExistence type="predicted"/>
<evidence type="ECO:0000259" key="4">
    <source>
        <dbReference type="Pfam" id="PF00561"/>
    </source>
</evidence>
<dbReference type="GO" id="GO:0070205">
    <property type="term" value="F:2-succinyl-6-hydroxy-2,4-cyclohexadiene-1-carboxylate synthase activity"/>
    <property type="evidence" value="ECO:0007669"/>
    <property type="project" value="UniProtKB-UniRule"/>
</dbReference>
<evidence type="ECO:0000256" key="1">
    <source>
        <dbReference type="ARBA" id="ARBA00022428"/>
    </source>
</evidence>
<keyword evidence="2 5" id="KW-0456">Lyase</keyword>
<dbReference type="Pfam" id="PF00561">
    <property type="entry name" value="Abhydrolase_1"/>
    <property type="match status" value="1"/>
</dbReference>
<protein>
    <recommendedName>
        <fullName evidence="3">2-succinyl-6-hydroxy-2,4-cyclohexadiene-1-carboxylate synthase</fullName>
        <ecNumber evidence="3">4.2.99.20</ecNumber>
    </recommendedName>
</protein>